<organism evidence="13 14">
    <name type="scientific">Crucibulum laeve</name>
    <dbReference type="NCBI Taxonomy" id="68775"/>
    <lineage>
        <taxon>Eukaryota</taxon>
        <taxon>Fungi</taxon>
        <taxon>Dikarya</taxon>
        <taxon>Basidiomycota</taxon>
        <taxon>Agaricomycotina</taxon>
        <taxon>Agaricomycetes</taxon>
        <taxon>Agaricomycetidae</taxon>
        <taxon>Agaricales</taxon>
        <taxon>Agaricineae</taxon>
        <taxon>Nidulariaceae</taxon>
        <taxon>Crucibulum</taxon>
    </lineage>
</organism>
<dbReference type="PANTHER" id="PTHR13466">
    <property type="entry name" value="TEX2 PROTEIN-RELATED"/>
    <property type="match status" value="1"/>
</dbReference>
<feature type="compositionally biased region" description="Low complexity" evidence="9">
    <location>
        <begin position="855"/>
        <end position="887"/>
    </location>
</feature>
<keyword evidence="4" id="KW-0256">Endoplasmic reticulum</keyword>
<dbReference type="OrthoDB" id="26740at2759"/>
<dbReference type="Pfam" id="PF10296">
    <property type="entry name" value="MMM1"/>
    <property type="match status" value="1"/>
</dbReference>
<evidence type="ECO:0000256" key="4">
    <source>
        <dbReference type="ARBA" id="ARBA00022824"/>
    </source>
</evidence>
<evidence type="ECO:0000256" key="7">
    <source>
        <dbReference type="ARBA" id="ARBA00023121"/>
    </source>
</evidence>
<feature type="domain" description="SMP-LTD" evidence="12">
    <location>
        <begin position="290"/>
        <end position="480"/>
    </location>
</feature>
<keyword evidence="5 10" id="KW-1133">Transmembrane helix</keyword>
<evidence type="ECO:0000256" key="6">
    <source>
        <dbReference type="ARBA" id="ARBA00023055"/>
    </source>
</evidence>
<gene>
    <name evidence="13" type="ORF">BDQ12DRAFT_696474</name>
</gene>
<dbReference type="InterPro" id="IPR019411">
    <property type="entry name" value="MMM1_dom"/>
</dbReference>
<dbReference type="GO" id="GO:1990456">
    <property type="term" value="P:mitochondrion-endoplasmic reticulum membrane tethering"/>
    <property type="evidence" value="ECO:0007669"/>
    <property type="project" value="TreeGrafter"/>
</dbReference>
<evidence type="ECO:0000256" key="8">
    <source>
        <dbReference type="ARBA" id="ARBA00023136"/>
    </source>
</evidence>
<dbReference type="EMBL" id="ML213593">
    <property type="protein sequence ID" value="TFK41927.1"/>
    <property type="molecule type" value="Genomic_DNA"/>
</dbReference>
<keyword evidence="8 10" id="KW-0472">Membrane</keyword>
<feature type="compositionally biased region" description="Polar residues" evidence="9">
    <location>
        <begin position="843"/>
        <end position="854"/>
    </location>
</feature>
<feature type="region of interest" description="Disordered" evidence="9">
    <location>
        <begin position="594"/>
        <end position="715"/>
    </location>
</feature>
<accession>A0A5C3MAK8</accession>
<evidence type="ECO:0000313" key="13">
    <source>
        <dbReference type="EMBL" id="TFK41927.1"/>
    </source>
</evidence>
<feature type="compositionally biased region" description="Low complexity" evidence="9">
    <location>
        <begin position="760"/>
        <end position="780"/>
    </location>
</feature>
<feature type="compositionally biased region" description="Low complexity" evidence="9">
    <location>
        <begin position="1072"/>
        <end position="1084"/>
    </location>
</feature>
<evidence type="ECO:0000259" key="12">
    <source>
        <dbReference type="PROSITE" id="PS51847"/>
    </source>
</evidence>
<dbReference type="GO" id="GO:0008289">
    <property type="term" value="F:lipid binding"/>
    <property type="evidence" value="ECO:0007669"/>
    <property type="project" value="UniProtKB-KW"/>
</dbReference>
<evidence type="ECO:0000256" key="9">
    <source>
        <dbReference type="SAM" id="MobiDB-lite"/>
    </source>
</evidence>
<feature type="compositionally biased region" description="Polar residues" evidence="9">
    <location>
        <begin position="682"/>
        <end position="696"/>
    </location>
</feature>
<keyword evidence="14" id="KW-1185">Reference proteome</keyword>
<feature type="region of interest" description="Disordered" evidence="9">
    <location>
        <begin position="750"/>
        <end position="919"/>
    </location>
</feature>
<dbReference type="InterPro" id="IPR031468">
    <property type="entry name" value="SMP_LBD"/>
</dbReference>
<evidence type="ECO:0000259" key="11">
    <source>
        <dbReference type="PROSITE" id="PS50003"/>
    </source>
</evidence>
<dbReference type="AlphaFoldDB" id="A0A5C3MAK8"/>
<feature type="compositionally biased region" description="Low complexity" evidence="9">
    <location>
        <begin position="655"/>
        <end position="665"/>
    </location>
</feature>
<evidence type="ECO:0000256" key="10">
    <source>
        <dbReference type="SAM" id="Phobius"/>
    </source>
</evidence>
<feature type="compositionally biased region" description="Basic and acidic residues" evidence="9">
    <location>
        <begin position="805"/>
        <end position="816"/>
    </location>
</feature>
<evidence type="ECO:0000256" key="5">
    <source>
        <dbReference type="ARBA" id="ARBA00022989"/>
    </source>
</evidence>
<keyword evidence="7" id="KW-0446">Lipid-binding</keyword>
<keyword evidence="2" id="KW-0813">Transport</keyword>
<keyword evidence="6" id="KW-0445">Lipid transport</keyword>
<comment type="subcellular location">
    <subcellularLocation>
        <location evidence="1">Endoplasmic reticulum membrane</location>
    </subcellularLocation>
</comment>
<feature type="compositionally biased region" description="Low complexity" evidence="9">
    <location>
        <begin position="997"/>
        <end position="1015"/>
    </location>
</feature>
<dbReference type="InterPro" id="IPR001849">
    <property type="entry name" value="PH_domain"/>
</dbReference>
<feature type="region of interest" description="Disordered" evidence="9">
    <location>
        <begin position="967"/>
        <end position="1128"/>
    </location>
</feature>
<evidence type="ECO:0000256" key="3">
    <source>
        <dbReference type="ARBA" id="ARBA00022692"/>
    </source>
</evidence>
<feature type="region of interest" description="Disordered" evidence="9">
    <location>
        <begin position="532"/>
        <end position="582"/>
    </location>
</feature>
<feature type="compositionally biased region" description="Polar residues" evidence="9">
    <location>
        <begin position="703"/>
        <end position="715"/>
    </location>
</feature>
<feature type="compositionally biased region" description="Pro residues" evidence="9">
    <location>
        <begin position="1016"/>
        <end position="1025"/>
    </location>
</feature>
<dbReference type="Proteomes" id="UP000308652">
    <property type="component" value="Unassembled WGS sequence"/>
</dbReference>
<dbReference type="GO" id="GO:0032865">
    <property type="term" value="C:ERMES complex"/>
    <property type="evidence" value="ECO:0007669"/>
    <property type="project" value="TreeGrafter"/>
</dbReference>
<dbReference type="STRING" id="68775.A0A5C3MAK8"/>
<reference evidence="13 14" key="1">
    <citation type="journal article" date="2019" name="Nat. Ecol. Evol.">
        <title>Megaphylogeny resolves global patterns of mushroom evolution.</title>
        <authorList>
            <person name="Varga T."/>
            <person name="Krizsan K."/>
            <person name="Foldi C."/>
            <person name="Dima B."/>
            <person name="Sanchez-Garcia M."/>
            <person name="Sanchez-Ramirez S."/>
            <person name="Szollosi G.J."/>
            <person name="Szarkandi J.G."/>
            <person name="Papp V."/>
            <person name="Albert L."/>
            <person name="Andreopoulos W."/>
            <person name="Angelini C."/>
            <person name="Antonin V."/>
            <person name="Barry K.W."/>
            <person name="Bougher N.L."/>
            <person name="Buchanan P."/>
            <person name="Buyck B."/>
            <person name="Bense V."/>
            <person name="Catcheside P."/>
            <person name="Chovatia M."/>
            <person name="Cooper J."/>
            <person name="Damon W."/>
            <person name="Desjardin D."/>
            <person name="Finy P."/>
            <person name="Geml J."/>
            <person name="Haridas S."/>
            <person name="Hughes K."/>
            <person name="Justo A."/>
            <person name="Karasinski D."/>
            <person name="Kautmanova I."/>
            <person name="Kiss B."/>
            <person name="Kocsube S."/>
            <person name="Kotiranta H."/>
            <person name="LaButti K.M."/>
            <person name="Lechner B.E."/>
            <person name="Liimatainen K."/>
            <person name="Lipzen A."/>
            <person name="Lukacs Z."/>
            <person name="Mihaltcheva S."/>
            <person name="Morgado L.N."/>
            <person name="Niskanen T."/>
            <person name="Noordeloos M.E."/>
            <person name="Ohm R.A."/>
            <person name="Ortiz-Santana B."/>
            <person name="Ovrebo C."/>
            <person name="Racz N."/>
            <person name="Riley R."/>
            <person name="Savchenko A."/>
            <person name="Shiryaev A."/>
            <person name="Soop K."/>
            <person name="Spirin V."/>
            <person name="Szebenyi C."/>
            <person name="Tomsovsky M."/>
            <person name="Tulloss R.E."/>
            <person name="Uehling J."/>
            <person name="Grigoriev I.V."/>
            <person name="Vagvolgyi C."/>
            <person name="Papp T."/>
            <person name="Martin F.M."/>
            <person name="Miettinen O."/>
            <person name="Hibbett D.S."/>
            <person name="Nagy L.G."/>
        </authorList>
    </citation>
    <scope>NUCLEOTIDE SEQUENCE [LARGE SCALE GENOMIC DNA]</scope>
    <source>
        <strain evidence="13 14">CBS 166.37</strain>
    </source>
</reference>
<feature type="compositionally biased region" description="Basic and acidic residues" evidence="9">
    <location>
        <begin position="986"/>
        <end position="996"/>
    </location>
</feature>
<feature type="transmembrane region" description="Helical" evidence="10">
    <location>
        <begin position="7"/>
        <end position="30"/>
    </location>
</feature>
<evidence type="ECO:0000256" key="2">
    <source>
        <dbReference type="ARBA" id="ARBA00022448"/>
    </source>
</evidence>
<dbReference type="PANTHER" id="PTHR13466:SF19">
    <property type="entry name" value="NUCLEUS-VACUOLE JUNCTION PROTEIN 2"/>
    <property type="match status" value="1"/>
</dbReference>
<keyword evidence="3 10" id="KW-0812">Transmembrane</keyword>
<dbReference type="GO" id="GO:0015914">
    <property type="term" value="P:phospholipid transport"/>
    <property type="evidence" value="ECO:0007669"/>
    <property type="project" value="TreeGrafter"/>
</dbReference>
<evidence type="ECO:0000313" key="14">
    <source>
        <dbReference type="Proteomes" id="UP000308652"/>
    </source>
</evidence>
<evidence type="ECO:0000256" key="1">
    <source>
        <dbReference type="ARBA" id="ARBA00004586"/>
    </source>
</evidence>
<dbReference type="PROSITE" id="PS50003">
    <property type="entry name" value="PH_DOMAIN"/>
    <property type="match status" value="1"/>
</dbReference>
<name>A0A5C3MAK8_9AGAR</name>
<dbReference type="GO" id="GO:0005789">
    <property type="term" value="C:endoplasmic reticulum membrane"/>
    <property type="evidence" value="ECO:0007669"/>
    <property type="project" value="UniProtKB-SubCell"/>
</dbReference>
<feature type="compositionally biased region" description="Polar residues" evidence="9">
    <location>
        <begin position="621"/>
        <end position="645"/>
    </location>
</feature>
<dbReference type="PROSITE" id="PS51847">
    <property type="entry name" value="SMP"/>
    <property type="match status" value="1"/>
</dbReference>
<feature type="domain" description="PH" evidence="11">
    <location>
        <begin position="96"/>
        <end position="258"/>
    </location>
</feature>
<dbReference type="CDD" id="cd21675">
    <property type="entry name" value="SMP_TEX2"/>
    <property type="match status" value="1"/>
</dbReference>
<evidence type="ECO:0008006" key="15">
    <source>
        <dbReference type="Google" id="ProtNLM"/>
    </source>
</evidence>
<feature type="compositionally biased region" description="Low complexity" evidence="9">
    <location>
        <begin position="1036"/>
        <end position="1053"/>
    </location>
</feature>
<protein>
    <recommendedName>
        <fullName evidence="15">SMP-LTD domain-containing protein</fullName>
    </recommendedName>
</protein>
<dbReference type="SUPFAM" id="SSF50729">
    <property type="entry name" value="PH domain-like"/>
    <property type="match status" value="1"/>
</dbReference>
<proteinExistence type="predicted"/>
<sequence length="1128" mass="123554">MFKALLYAYILGGLTFIPLLIAGFIFITIYTSVPIGDGDLTKRRKAKLEAEDAEVESSPEREGPVAADINDLPRTRKSWLTMRRTFEESPLDGGYVTLVRSLLDARSKDPKRSRPKDSWFVVLKGKVLYLYEDEEMTECEAAVELSGHDVVIYPEGLPDGELFAKRNCICLKPKVSSETMPSVTKEMKIDSLDIDEQLDKSDNSGKKQELERERLLELEKKKEVARDEAMDPSTPWFIFVRSNVEMEDWYFALIHASNYPTQTPTLHPLRHVFEASDMNHLVSTLDEQPDVIPMRWLNALIGRIFFSFYRTRHLEAYIIGRLMKKLSKVKRPNFLTDIVVTEVSVGNKAPMLSKPMLKELTKEGDASIEVHLQYKGEIRITVEATATINIGTFKSYTVKLVLAAVLKELEGNMLIKVKRPPSNRIWYAFTQTPRMVLEVEPIVSDRQITWNMILSTIESKFKEIIQESVVMPNMDDIAFFESLPYQHRGGIWSDASRKHAQPPIGVPVATDSQSVAFAPIPEMTTVLTTPLEPTPLKHAHSTDEVVSGTPSSPPPNKVTRSTSSTPTADESPDSRSTRRRTWFSSVRSDNAALSAPDFFTSEPEINPAGQIDDSRGRTSEIDNISSPRSRSTPSKQEFSPVSTTHSSEIGDSESSHSPSHLSPQSARQRSTSQHSVERESQGSDTYAATSSLSMPSTPRKVSDASQASAVNRAASPTSFFSTLKSKAGDKQAISNTAKEAMRKWGVNVNWGGLKKDMKPDSNASGSSGDDDSAPSSSSSSRLRPDQTNGSAHKARASYAEVRAAVAERKERERGYMPDDVFDSQSASTSIPIPDAPKSKAPTLDTSTPLNDQAGTRSSLDRSTSTTSSTPRLSATTLSSKKSSSSNSRVNTDMDAEDTLSVEKPKHAPIHVQPQAKTMTIPGIHASHRGEVMSMGYVAPQPTPAPPDSKLKNPAIQSVYRLWKSPALTSQEQGGQMQQEPQPPISERQESAEKDNDVVSLVLSPSLQQQPQTVARPTPPPLPPRSTPIAVSRPPVETSAASAETSSPPTTSEALLKSIASKDETARTSLEQSASRSPPATTSPRVEAAEGDADTQNISGSPDEAAPTLDPVQSNLPPALPPRRVQASA</sequence>
<feature type="compositionally biased region" description="Low complexity" evidence="9">
    <location>
        <begin position="970"/>
        <end position="979"/>
    </location>
</feature>
<feature type="compositionally biased region" description="Polar residues" evidence="9">
    <location>
        <begin position="558"/>
        <end position="568"/>
    </location>
</feature>